<feature type="signal peptide" evidence="1">
    <location>
        <begin position="1"/>
        <end position="19"/>
    </location>
</feature>
<feature type="chain" id="PRO_5008001124" description="Macroglobulin domain-containing protein" evidence="1">
    <location>
        <begin position="20"/>
        <end position="779"/>
    </location>
</feature>
<accession>A0A172TTI7</accession>
<sequence>MRKALLLICFLKICCTLSAQSKAETALNKYYEKHPVEKVFIQYDNESYLAGETVRFKCYVFKGYLPTDLSSNLYIELYNQDKQLLDKSMIPLFNGIGEGSFLLNNQLPEGVYYIRAYTAWMLNFDENFPYLHTFLVYNPQSEYQLKAKPIRWAAQAFAESGQLIGGVENNISIRLFTESFLPPSWEGVIKEKGDASKIISTFSSFNQEVASTKFVAEENKTYQATVTDNYGNTRTILLPAVRSSGVLFKAKQEGDTVICKILIKGRQTTEKKYLLLGQVQHKLIYNTTIAFRDSLLVVKLPTAGIENGLLHLTLFDSKEVPLVERLVFVYAKPLAKAQLVADTISFKPRALNSWQIKTDSTNSYSYAALVADINQPESKENLLSSLWLSNDITYRPYHPAWYFNELNEHHKEALDALLVSERWRWFTWGNIMDGRFPNSAYQREHYLSFTGTVFRSRRLLLNTPVNLLFSFGDSSFAYHQFHTDNSGSFQIDGALLLDSAKVFYMLNSNKYSAKSIRVVFELNNKFKRLLGSLPQSNYLVTRRATAAIDPLMSNRALALKNQLLVESRYKKLEEIVVKAKRQSVTEQLNKRLSSTFFQTSNEIVFDFENGKYVMSPGADILAWVRQHVGGLAFTGYDKTPMYVYVDEMLAGKDLPLANEVAMIKVFRNGEGAISNGNVIAIYTRSGGGSNMLSMPHAILKGYKTQKPLVPFNYADESFGIINEDRRELLYWETVLPSNNGKGVIHFYNNDVTKTFRVVVTGFTNAGQPVYMQQVLQAKQ</sequence>
<keyword evidence="3" id="KW-1185">Reference proteome</keyword>
<evidence type="ECO:0000313" key="3">
    <source>
        <dbReference type="Proteomes" id="UP000077177"/>
    </source>
</evidence>
<dbReference type="OrthoDB" id="679547at2"/>
<dbReference type="RefSeq" id="WP_066402924.1">
    <property type="nucleotide sequence ID" value="NZ_CP011390.1"/>
</dbReference>
<dbReference type="PATRIC" id="fig|1492898.3.peg.1531"/>
<evidence type="ECO:0000256" key="1">
    <source>
        <dbReference type="SAM" id="SignalP"/>
    </source>
</evidence>
<dbReference type="AlphaFoldDB" id="A0A172TTI7"/>
<keyword evidence="1" id="KW-0732">Signal</keyword>
<reference evidence="3" key="1">
    <citation type="submission" date="2015-01" db="EMBL/GenBank/DDBJ databases">
        <title>Flavisolibacter sp./LCS9/ whole genome sequencing.</title>
        <authorList>
            <person name="Kim M.K."/>
            <person name="Srinivasan S."/>
            <person name="Lee J.-J."/>
        </authorList>
    </citation>
    <scope>NUCLEOTIDE SEQUENCE [LARGE SCALE GENOMIC DNA]</scope>
    <source>
        <strain evidence="3">LCS9</strain>
    </source>
</reference>
<dbReference type="STRING" id="1492898.SY85_07110"/>
<dbReference type="Proteomes" id="UP000077177">
    <property type="component" value="Chromosome"/>
</dbReference>
<dbReference type="KEGG" id="fla:SY85_07110"/>
<protein>
    <recommendedName>
        <fullName evidence="4">Macroglobulin domain-containing protein</fullName>
    </recommendedName>
</protein>
<proteinExistence type="predicted"/>
<dbReference type="EMBL" id="CP011390">
    <property type="protein sequence ID" value="ANE50306.1"/>
    <property type="molecule type" value="Genomic_DNA"/>
</dbReference>
<reference evidence="2 3" key="2">
    <citation type="journal article" date="2016" name="Int. J. Syst. Evol. Microbiol.">
        <title>Flavisolibacter tropicus sp. nov., isolated from tropical soil.</title>
        <authorList>
            <person name="Lee J.J."/>
            <person name="Kang M.S."/>
            <person name="Kim G.S."/>
            <person name="Lee C.S."/>
            <person name="Lim S."/>
            <person name="Lee J."/>
            <person name="Roh S.H."/>
            <person name="Kang H."/>
            <person name="Ha J.M."/>
            <person name="Bae S."/>
            <person name="Jung H.Y."/>
            <person name="Kim M.K."/>
        </authorList>
    </citation>
    <scope>NUCLEOTIDE SEQUENCE [LARGE SCALE GENOMIC DNA]</scope>
    <source>
        <strain evidence="2 3">LCS9</strain>
    </source>
</reference>
<evidence type="ECO:0008006" key="4">
    <source>
        <dbReference type="Google" id="ProtNLM"/>
    </source>
</evidence>
<organism evidence="2 3">
    <name type="scientific">Flavisolibacter tropicus</name>
    <dbReference type="NCBI Taxonomy" id="1492898"/>
    <lineage>
        <taxon>Bacteria</taxon>
        <taxon>Pseudomonadati</taxon>
        <taxon>Bacteroidota</taxon>
        <taxon>Chitinophagia</taxon>
        <taxon>Chitinophagales</taxon>
        <taxon>Chitinophagaceae</taxon>
        <taxon>Flavisolibacter</taxon>
    </lineage>
</organism>
<name>A0A172TTI7_9BACT</name>
<gene>
    <name evidence="2" type="ORF">SY85_07110</name>
</gene>
<dbReference type="Gene3D" id="2.60.40.1930">
    <property type="match status" value="1"/>
</dbReference>
<evidence type="ECO:0000313" key="2">
    <source>
        <dbReference type="EMBL" id="ANE50306.1"/>
    </source>
</evidence>